<dbReference type="EMBL" id="KN833709">
    <property type="protein sequence ID" value="KIK25261.1"/>
    <property type="molecule type" value="Genomic_DNA"/>
</dbReference>
<evidence type="ECO:0000313" key="2">
    <source>
        <dbReference type="Proteomes" id="UP000054018"/>
    </source>
</evidence>
<protein>
    <submittedName>
        <fullName evidence="1">Uncharacterized protein</fullName>
    </submittedName>
</protein>
<sequence length="129" mass="14962">MRKEKATKPADHPVHKITYNLLMFPVEELTKDDVKKQCRKSAFLKINSDLPFNTFKAQLLIKISAHLQPNTISFDDYEVSFSIPHISPTPLLVTEEDDYVELIQHVKKAKHFKANIYIQQKSVPELKVM</sequence>
<evidence type="ECO:0000313" key="1">
    <source>
        <dbReference type="EMBL" id="KIK25261.1"/>
    </source>
</evidence>
<dbReference type="STRING" id="765257.A0A0C9Z7G8"/>
<accession>A0A0C9Z7G8</accession>
<organism evidence="1 2">
    <name type="scientific">Pisolithus microcarpus 441</name>
    <dbReference type="NCBI Taxonomy" id="765257"/>
    <lineage>
        <taxon>Eukaryota</taxon>
        <taxon>Fungi</taxon>
        <taxon>Dikarya</taxon>
        <taxon>Basidiomycota</taxon>
        <taxon>Agaricomycotina</taxon>
        <taxon>Agaricomycetes</taxon>
        <taxon>Agaricomycetidae</taxon>
        <taxon>Boletales</taxon>
        <taxon>Sclerodermatineae</taxon>
        <taxon>Pisolithaceae</taxon>
        <taxon>Pisolithus</taxon>
    </lineage>
</organism>
<dbReference type="Proteomes" id="UP000054018">
    <property type="component" value="Unassembled WGS sequence"/>
</dbReference>
<keyword evidence="2" id="KW-1185">Reference proteome</keyword>
<reference evidence="1 2" key="1">
    <citation type="submission" date="2014-04" db="EMBL/GenBank/DDBJ databases">
        <authorList>
            <consortium name="DOE Joint Genome Institute"/>
            <person name="Kuo A."/>
            <person name="Kohler A."/>
            <person name="Costa M.D."/>
            <person name="Nagy L.G."/>
            <person name="Floudas D."/>
            <person name="Copeland A."/>
            <person name="Barry K.W."/>
            <person name="Cichocki N."/>
            <person name="Veneault-Fourrey C."/>
            <person name="LaButti K."/>
            <person name="Lindquist E.A."/>
            <person name="Lipzen A."/>
            <person name="Lundell T."/>
            <person name="Morin E."/>
            <person name="Murat C."/>
            <person name="Sun H."/>
            <person name="Tunlid A."/>
            <person name="Henrissat B."/>
            <person name="Grigoriev I.V."/>
            <person name="Hibbett D.S."/>
            <person name="Martin F."/>
            <person name="Nordberg H.P."/>
            <person name="Cantor M.N."/>
            <person name="Hua S.X."/>
        </authorList>
    </citation>
    <scope>NUCLEOTIDE SEQUENCE [LARGE SCALE GENOMIC DNA]</scope>
    <source>
        <strain evidence="1 2">441</strain>
    </source>
</reference>
<proteinExistence type="predicted"/>
<name>A0A0C9Z7G8_9AGAM</name>
<dbReference type="HOGENOM" id="CLU_170040_0_0_1"/>
<dbReference type="AlphaFoldDB" id="A0A0C9Z7G8"/>
<reference evidence="2" key="2">
    <citation type="submission" date="2015-01" db="EMBL/GenBank/DDBJ databases">
        <title>Evolutionary Origins and Diversification of the Mycorrhizal Mutualists.</title>
        <authorList>
            <consortium name="DOE Joint Genome Institute"/>
            <consortium name="Mycorrhizal Genomics Consortium"/>
            <person name="Kohler A."/>
            <person name="Kuo A."/>
            <person name="Nagy L.G."/>
            <person name="Floudas D."/>
            <person name="Copeland A."/>
            <person name="Barry K.W."/>
            <person name="Cichocki N."/>
            <person name="Veneault-Fourrey C."/>
            <person name="LaButti K."/>
            <person name="Lindquist E.A."/>
            <person name="Lipzen A."/>
            <person name="Lundell T."/>
            <person name="Morin E."/>
            <person name="Murat C."/>
            <person name="Riley R."/>
            <person name="Ohm R."/>
            <person name="Sun H."/>
            <person name="Tunlid A."/>
            <person name="Henrissat B."/>
            <person name="Grigoriev I.V."/>
            <person name="Hibbett D.S."/>
            <person name="Martin F."/>
        </authorList>
    </citation>
    <scope>NUCLEOTIDE SEQUENCE [LARGE SCALE GENOMIC DNA]</scope>
    <source>
        <strain evidence="2">441</strain>
    </source>
</reference>
<gene>
    <name evidence="1" type="ORF">PISMIDRAFT_9646</name>
</gene>
<dbReference type="OrthoDB" id="2685032at2759"/>